<reference evidence="2 3" key="1">
    <citation type="submission" date="2013-08" db="EMBL/GenBank/DDBJ databases">
        <authorList>
            <person name="Durkin A.S."/>
            <person name="Haft D.R."/>
            <person name="McCorrison J."/>
            <person name="Torralba M."/>
            <person name="Gillis M."/>
            <person name="Haft D.H."/>
            <person name="Methe B."/>
            <person name="Sutton G."/>
            <person name="Nelson K.E."/>
        </authorList>
    </citation>
    <scope>NUCLEOTIDE SEQUENCE [LARGE SCALE GENOMIC DNA]</scope>
    <source>
        <strain evidence="2 3">F0195</strain>
    </source>
</reference>
<comment type="caution">
    <text evidence="2">The sequence shown here is derived from an EMBL/GenBank/DDBJ whole genome shotgun (WGS) entry which is preliminary data.</text>
</comment>
<organism evidence="2 3">
    <name type="scientific">Olsenella profusa F0195</name>
    <dbReference type="NCBI Taxonomy" id="1125712"/>
    <lineage>
        <taxon>Bacteria</taxon>
        <taxon>Bacillati</taxon>
        <taxon>Actinomycetota</taxon>
        <taxon>Coriobacteriia</taxon>
        <taxon>Coriobacteriales</taxon>
        <taxon>Atopobiaceae</taxon>
        <taxon>Olsenella</taxon>
    </lineage>
</organism>
<evidence type="ECO:0000313" key="3">
    <source>
        <dbReference type="Proteomes" id="UP000016638"/>
    </source>
</evidence>
<dbReference type="PATRIC" id="fig|1125712.3.peg.20"/>
<sequence>MMPNIKPISDLRPYSAVLDEVAPGSPVFLTKNGRGRFVIQDVSDYERYEAERTLIAQFGYDVHSVEERETLTTDQVRAAFDKRFPQAG</sequence>
<dbReference type="STRING" id="1125712.HMPREF1316_2578"/>
<dbReference type="InterPro" id="IPR036165">
    <property type="entry name" value="YefM-like_sf"/>
</dbReference>
<gene>
    <name evidence="2" type="ORF">HMPREF1316_2578</name>
</gene>
<comment type="similarity">
    <text evidence="1">Belongs to the phD/YefM antitoxin family.</text>
</comment>
<dbReference type="AlphaFoldDB" id="U2VEW1"/>
<dbReference type="SUPFAM" id="SSF143120">
    <property type="entry name" value="YefM-like"/>
    <property type="match status" value="1"/>
</dbReference>
<proteinExistence type="inferred from homology"/>
<evidence type="ECO:0000313" key="2">
    <source>
        <dbReference type="EMBL" id="ERL11111.1"/>
    </source>
</evidence>
<protein>
    <submittedName>
        <fullName evidence="2">Prevent-host-death family protein</fullName>
    </submittedName>
</protein>
<accession>U2VEW1</accession>
<name>U2VEW1_9ACTN</name>
<evidence type="ECO:0000256" key="1">
    <source>
        <dbReference type="ARBA" id="ARBA00009981"/>
    </source>
</evidence>
<dbReference type="eggNOG" id="COG2161">
    <property type="taxonomic scope" value="Bacteria"/>
</dbReference>
<dbReference type="EMBL" id="AWEZ01000001">
    <property type="protein sequence ID" value="ERL11111.1"/>
    <property type="molecule type" value="Genomic_DNA"/>
</dbReference>
<dbReference type="NCBIfam" id="TIGR01552">
    <property type="entry name" value="phd_fam"/>
    <property type="match status" value="1"/>
</dbReference>
<dbReference type="Proteomes" id="UP000016638">
    <property type="component" value="Unassembled WGS sequence"/>
</dbReference>
<keyword evidence="3" id="KW-1185">Reference proteome</keyword>